<keyword evidence="5 7" id="KW-1133">Transmembrane helix</keyword>
<evidence type="ECO:0000256" key="4">
    <source>
        <dbReference type="ARBA" id="ARBA00022692"/>
    </source>
</evidence>
<feature type="transmembrane region" description="Helical" evidence="7">
    <location>
        <begin position="79"/>
        <end position="106"/>
    </location>
</feature>
<feature type="transmembrane region" description="Helical" evidence="7">
    <location>
        <begin position="196"/>
        <end position="219"/>
    </location>
</feature>
<dbReference type="EMBL" id="JBHLSV010000009">
    <property type="protein sequence ID" value="MFC0674154.1"/>
    <property type="molecule type" value="Genomic_DNA"/>
</dbReference>
<evidence type="ECO:0000256" key="6">
    <source>
        <dbReference type="ARBA" id="ARBA00023136"/>
    </source>
</evidence>
<organism evidence="10 11">
    <name type="scientific">Brachybacterium hainanense</name>
    <dbReference type="NCBI Taxonomy" id="1541174"/>
    <lineage>
        <taxon>Bacteria</taxon>
        <taxon>Bacillati</taxon>
        <taxon>Actinomycetota</taxon>
        <taxon>Actinomycetes</taxon>
        <taxon>Micrococcales</taxon>
        <taxon>Dermabacteraceae</taxon>
        <taxon>Brachybacterium</taxon>
    </lineage>
</organism>
<dbReference type="InterPro" id="IPR015414">
    <property type="entry name" value="TMEM64"/>
</dbReference>
<evidence type="ECO:0000256" key="1">
    <source>
        <dbReference type="ARBA" id="ARBA00004651"/>
    </source>
</evidence>
<evidence type="ECO:0000313" key="10">
    <source>
        <dbReference type="EMBL" id="MFC0674154.1"/>
    </source>
</evidence>
<evidence type="ECO:0000313" key="11">
    <source>
        <dbReference type="Proteomes" id="UP001589793"/>
    </source>
</evidence>
<comment type="caution">
    <text evidence="10">The sequence shown here is derived from an EMBL/GenBank/DDBJ whole genome shotgun (WGS) entry which is preliminary data.</text>
</comment>
<feature type="transmembrane region" description="Helical" evidence="7">
    <location>
        <begin position="118"/>
        <end position="143"/>
    </location>
</feature>
<evidence type="ECO:0000256" key="3">
    <source>
        <dbReference type="ARBA" id="ARBA00022475"/>
    </source>
</evidence>
<dbReference type="PANTHER" id="PTHR12677">
    <property type="entry name" value="GOLGI APPARATUS MEMBRANE PROTEIN TVP38-RELATED"/>
    <property type="match status" value="1"/>
</dbReference>
<feature type="region of interest" description="Disordered" evidence="8">
    <location>
        <begin position="1"/>
        <end position="34"/>
    </location>
</feature>
<feature type="domain" description="VTT" evidence="9">
    <location>
        <begin position="98"/>
        <end position="214"/>
    </location>
</feature>
<gene>
    <name evidence="10" type="ORF">ACFFF6_09320</name>
</gene>
<keyword evidence="4 7" id="KW-0812">Transmembrane</keyword>
<protein>
    <recommendedName>
        <fullName evidence="7">TVP38/TMEM64 family membrane protein</fullName>
    </recommendedName>
</protein>
<dbReference type="Pfam" id="PF09335">
    <property type="entry name" value="VTT_dom"/>
    <property type="match status" value="1"/>
</dbReference>
<name>A0ABV6RC46_9MICO</name>
<evidence type="ECO:0000256" key="2">
    <source>
        <dbReference type="ARBA" id="ARBA00008640"/>
    </source>
</evidence>
<keyword evidence="11" id="KW-1185">Reference proteome</keyword>
<feature type="compositionally biased region" description="Polar residues" evidence="8">
    <location>
        <begin position="1"/>
        <end position="10"/>
    </location>
</feature>
<dbReference type="PANTHER" id="PTHR12677:SF49">
    <property type="entry name" value="TVP38_TMEM64 FAMILY MEMBRANE PROTEIN"/>
    <property type="match status" value="1"/>
</dbReference>
<feature type="transmembrane region" description="Helical" evidence="7">
    <location>
        <begin position="163"/>
        <end position="184"/>
    </location>
</feature>
<feature type="transmembrane region" description="Helical" evidence="7">
    <location>
        <begin position="39"/>
        <end position="59"/>
    </location>
</feature>
<evidence type="ECO:0000256" key="8">
    <source>
        <dbReference type="SAM" id="MobiDB-lite"/>
    </source>
</evidence>
<evidence type="ECO:0000259" key="9">
    <source>
        <dbReference type="Pfam" id="PF09335"/>
    </source>
</evidence>
<dbReference type="RefSeq" id="WP_376980088.1">
    <property type="nucleotide sequence ID" value="NZ_JBHLSV010000009.1"/>
</dbReference>
<keyword evidence="6 7" id="KW-0472">Membrane</keyword>
<sequence length="225" mass="24298">MSQAQDMLQTVPTLPRPVRPATARPRPLSRPRRDPLHRATRLAPVLGMALCAALVAWGMQSGVLRSLEGLQTFIGSLGAWGPVVFLALSFATTVFPLIPGGLLVPAAPILFGPVEGTLYSYLAICAGSIVNFAIARQMGLGMIERRFSPAAVEKYLGWTRRPGFARAFAVAIVLPVAPDDLLCYLAGTTKMRWRTYLMIILAGKPWTLLAYGLGVSAVVTELLPW</sequence>
<dbReference type="InterPro" id="IPR032816">
    <property type="entry name" value="VTT_dom"/>
</dbReference>
<comment type="subcellular location">
    <subcellularLocation>
        <location evidence="1 7">Cell membrane</location>
        <topology evidence="1 7">Multi-pass membrane protein</topology>
    </subcellularLocation>
</comment>
<evidence type="ECO:0000256" key="5">
    <source>
        <dbReference type="ARBA" id="ARBA00022989"/>
    </source>
</evidence>
<dbReference type="Proteomes" id="UP001589793">
    <property type="component" value="Unassembled WGS sequence"/>
</dbReference>
<accession>A0ABV6RC46</accession>
<comment type="similarity">
    <text evidence="2 7">Belongs to the TVP38/TMEM64 family.</text>
</comment>
<keyword evidence="3 7" id="KW-1003">Cell membrane</keyword>
<evidence type="ECO:0000256" key="7">
    <source>
        <dbReference type="RuleBase" id="RU366058"/>
    </source>
</evidence>
<reference evidence="10 11" key="1">
    <citation type="submission" date="2024-09" db="EMBL/GenBank/DDBJ databases">
        <authorList>
            <person name="Sun Q."/>
            <person name="Mori K."/>
        </authorList>
    </citation>
    <scope>NUCLEOTIDE SEQUENCE [LARGE SCALE GENOMIC DNA]</scope>
    <source>
        <strain evidence="10 11">CICC 10874</strain>
    </source>
</reference>
<proteinExistence type="inferred from homology"/>